<dbReference type="Proteomes" id="UP001470230">
    <property type="component" value="Unassembled WGS sequence"/>
</dbReference>
<gene>
    <name evidence="1" type="ORF">M9Y10_007543</name>
</gene>
<evidence type="ECO:0000313" key="1">
    <source>
        <dbReference type="EMBL" id="KAK8871801.1"/>
    </source>
</evidence>
<comment type="caution">
    <text evidence="1">The sequence shown here is derived from an EMBL/GenBank/DDBJ whole genome shotgun (WGS) entry which is preliminary data.</text>
</comment>
<sequence length="449" mass="49920">MPSGCGDLLIAGCNFKGLHSWKFGQHSGGGALYVEQKCTVLLHECIFDDCHADNHGGALFIVEKFNGGNVDTDAAFNDDEIPKLTTEFCCFQDCYIYGESNSNSNSKHGVAMYVAALETNISFLTTVRCPGNDGVLHRGAQFDIQSRDDIYSSNINTTGGHSLYCSGIEYRHSKKGVFRFQTVTNIVGKFATSLTSLTVVVDISYCNYLSNTVYYKKVDDADYAALIHVRFSDAKLNNFYFVNTSFKYDNQRSEMVKIIASEFAEINKEHKKRAIVTDCYTDETGNPDLFVIQSGSINYLNKAQFTTCTIQQLFLGDCKGVKKPDAIIITPIFTHSAIFSCSKEFSESDSFTETGKFTKTDAFSKTSKFSKSDVFSQTNGFSDTDMFSESGLFSNSNSFSQSDDLNRSKIFSSSKKFTKSDYFSKSGFFSDSRYFTSSGHFSKSGFFSD</sequence>
<name>A0ABR2J1M4_9EUKA</name>
<protein>
    <submittedName>
        <fullName evidence="1">Uncharacterized protein</fullName>
    </submittedName>
</protein>
<evidence type="ECO:0000313" key="2">
    <source>
        <dbReference type="Proteomes" id="UP001470230"/>
    </source>
</evidence>
<proteinExistence type="predicted"/>
<dbReference type="EMBL" id="JAPFFF010000013">
    <property type="protein sequence ID" value="KAK8871801.1"/>
    <property type="molecule type" value="Genomic_DNA"/>
</dbReference>
<keyword evidence="2" id="KW-1185">Reference proteome</keyword>
<organism evidence="1 2">
    <name type="scientific">Tritrichomonas musculus</name>
    <dbReference type="NCBI Taxonomy" id="1915356"/>
    <lineage>
        <taxon>Eukaryota</taxon>
        <taxon>Metamonada</taxon>
        <taxon>Parabasalia</taxon>
        <taxon>Tritrichomonadida</taxon>
        <taxon>Tritrichomonadidae</taxon>
        <taxon>Tritrichomonas</taxon>
    </lineage>
</organism>
<accession>A0ABR2J1M4</accession>
<reference evidence="1 2" key="1">
    <citation type="submission" date="2024-04" db="EMBL/GenBank/DDBJ databases">
        <title>Tritrichomonas musculus Genome.</title>
        <authorList>
            <person name="Alves-Ferreira E."/>
            <person name="Grigg M."/>
            <person name="Lorenzi H."/>
            <person name="Galac M."/>
        </authorList>
    </citation>
    <scope>NUCLEOTIDE SEQUENCE [LARGE SCALE GENOMIC DNA]</scope>
    <source>
        <strain evidence="1 2">EAF2021</strain>
    </source>
</reference>